<dbReference type="Gene3D" id="3.40.50.150">
    <property type="entry name" value="Vaccinia Virus protein VP39"/>
    <property type="match status" value="1"/>
</dbReference>
<evidence type="ECO:0000313" key="12">
    <source>
        <dbReference type="Proteomes" id="UP000597459"/>
    </source>
</evidence>
<evidence type="ECO:0000259" key="10">
    <source>
        <dbReference type="Pfam" id="PF18755"/>
    </source>
</evidence>
<keyword evidence="6" id="KW-0238">DNA-binding</keyword>
<dbReference type="InterPro" id="IPR002052">
    <property type="entry name" value="DNA_methylase_N6_adenine_CS"/>
</dbReference>
<accession>A0A967BC31</accession>
<evidence type="ECO:0000256" key="5">
    <source>
        <dbReference type="ARBA" id="ARBA00022705"/>
    </source>
</evidence>
<gene>
    <name evidence="11" type="ORF">GOB87_10015</name>
</gene>
<keyword evidence="3" id="KW-0808">Transferase</keyword>
<dbReference type="SUPFAM" id="SSF53335">
    <property type="entry name" value="S-adenosyl-L-methionine-dependent methyltransferases"/>
    <property type="match status" value="1"/>
</dbReference>
<dbReference type="InterPro" id="IPR040843">
    <property type="entry name" value="RAMA"/>
</dbReference>
<dbReference type="GO" id="GO:0032259">
    <property type="term" value="P:methylation"/>
    <property type="evidence" value="ECO:0007669"/>
    <property type="project" value="UniProtKB-KW"/>
</dbReference>
<comment type="caution">
    <text evidence="11">The sequence shown here is derived from an EMBL/GenBank/DDBJ whole genome shotgun (WGS) entry which is preliminary data.</text>
</comment>
<dbReference type="EC" id="2.1.1.-" evidence="8"/>
<evidence type="ECO:0000259" key="9">
    <source>
        <dbReference type="Pfam" id="PF01555"/>
    </source>
</evidence>
<dbReference type="PANTHER" id="PTHR13370:SF3">
    <property type="entry name" value="TRNA (GUANINE(10)-N2)-METHYLTRANSFERASE HOMOLOG"/>
    <property type="match status" value="1"/>
</dbReference>
<protein>
    <recommendedName>
        <fullName evidence="8">Methyltransferase</fullName>
        <ecNumber evidence="8">2.1.1.-</ecNumber>
    </recommendedName>
</protein>
<keyword evidence="2" id="KW-0489">Methyltransferase</keyword>
<dbReference type="GO" id="GO:0003677">
    <property type="term" value="F:DNA binding"/>
    <property type="evidence" value="ECO:0007669"/>
    <property type="project" value="UniProtKB-KW"/>
</dbReference>
<keyword evidence="5" id="KW-0235">DNA replication</keyword>
<dbReference type="Pfam" id="PF18755">
    <property type="entry name" value="RAMA"/>
    <property type="match status" value="1"/>
</dbReference>
<dbReference type="InterPro" id="IPR029063">
    <property type="entry name" value="SAM-dependent_MTases_sf"/>
</dbReference>
<feature type="domain" description="RAMA" evidence="10">
    <location>
        <begin position="268"/>
        <end position="362"/>
    </location>
</feature>
<dbReference type="GO" id="GO:0006260">
    <property type="term" value="P:DNA replication"/>
    <property type="evidence" value="ECO:0007669"/>
    <property type="project" value="UniProtKB-KW"/>
</dbReference>
<dbReference type="RefSeq" id="WP_166316097.1">
    <property type="nucleotide sequence ID" value="NZ_WOTH01000019.1"/>
</dbReference>
<dbReference type="PANTHER" id="PTHR13370">
    <property type="entry name" value="RNA METHYLASE-RELATED"/>
    <property type="match status" value="1"/>
</dbReference>
<evidence type="ECO:0000256" key="1">
    <source>
        <dbReference type="ARBA" id="ARBA00006594"/>
    </source>
</evidence>
<dbReference type="InterPro" id="IPR001091">
    <property type="entry name" value="RM_Methyltransferase"/>
</dbReference>
<reference evidence="11" key="1">
    <citation type="submission" date="2019-11" db="EMBL/GenBank/DDBJ databases">
        <title>Description of new Acetobacter species.</title>
        <authorList>
            <person name="Cleenwerck I."/>
            <person name="Sombolestani A.S."/>
        </authorList>
    </citation>
    <scope>NUCLEOTIDE SEQUENCE</scope>
    <source>
        <strain evidence="11">LMG 1626</strain>
    </source>
</reference>
<dbReference type="Proteomes" id="UP000597459">
    <property type="component" value="Unassembled WGS sequence"/>
</dbReference>
<dbReference type="AlphaFoldDB" id="A0A967BC31"/>
<dbReference type="PRINTS" id="PR00508">
    <property type="entry name" value="S21N4MTFRASE"/>
</dbReference>
<evidence type="ECO:0000256" key="6">
    <source>
        <dbReference type="ARBA" id="ARBA00023125"/>
    </source>
</evidence>
<dbReference type="FunFam" id="3.40.50.150:FF:000276">
    <property type="entry name" value="Methyltransferase"/>
    <property type="match status" value="1"/>
</dbReference>
<dbReference type="PROSITE" id="PS00092">
    <property type="entry name" value="N6_MTASE"/>
    <property type="match status" value="1"/>
</dbReference>
<dbReference type="EMBL" id="WOTH01000019">
    <property type="protein sequence ID" value="NHO54288.1"/>
    <property type="molecule type" value="Genomic_DNA"/>
</dbReference>
<evidence type="ECO:0000256" key="8">
    <source>
        <dbReference type="RuleBase" id="RU362026"/>
    </source>
</evidence>
<dbReference type="GO" id="GO:0008170">
    <property type="term" value="F:N-methyltransferase activity"/>
    <property type="evidence" value="ECO:0007669"/>
    <property type="project" value="InterPro"/>
</dbReference>
<dbReference type="GO" id="GO:0005737">
    <property type="term" value="C:cytoplasm"/>
    <property type="evidence" value="ECO:0007669"/>
    <property type="project" value="TreeGrafter"/>
</dbReference>
<evidence type="ECO:0000256" key="2">
    <source>
        <dbReference type="ARBA" id="ARBA00022603"/>
    </source>
</evidence>
<evidence type="ECO:0000256" key="7">
    <source>
        <dbReference type="ARBA" id="ARBA00047942"/>
    </source>
</evidence>
<sequence length="377" mass="42333">MSGAATLKTELPLDQILRGECVETMRSLPSGSVDCIFADPPYNLQLKGELRRPDDSVVDGVDDDWDKFSDLAAYDRFTREWLSEARRLLHKDGTIWVIGSYHNIFRLGAILQDLGFWILNDIVWRKSNPMPNFRGRRFTNAHETMIWAARDQSSRYRFNYQAMKALNDDVQMRSDWYLPLCTGNERLRNEHGLKLHPTQKPESLLHRVLLASTAENDVVLDPFSGTGTTAAMAKRLRRHFVGIERHPDYAEAAIARVNAETPIAADAVATTPMKREAPRVPFGSLVERNFIMPGTILCDKSKRVFATVSPDGTLISGAKRGSIHKLGALLTNAPSCNGWTFWHFERDGNWLPLDTLRGESLAADSNAPITADQIAAQ</sequence>
<dbReference type="Pfam" id="PF01555">
    <property type="entry name" value="N6_N4_Mtase"/>
    <property type="match status" value="1"/>
</dbReference>
<dbReference type="GO" id="GO:0009007">
    <property type="term" value="F:site-specific DNA-methyltransferase (adenine-specific) activity"/>
    <property type="evidence" value="ECO:0007669"/>
    <property type="project" value="UniProtKB-EC"/>
</dbReference>
<keyword evidence="4" id="KW-0949">S-adenosyl-L-methionine</keyword>
<comment type="similarity">
    <text evidence="1 8">Belongs to the N(4)/N(6)-methyltransferase family.</text>
</comment>
<proteinExistence type="inferred from homology"/>
<evidence type="ECO:0000256" key="3">
    <source>
        <dbReference type="ARBA" id="ARBA00022679"/>
    </source>
</evidence>
<evidence type="ECO:0000313" key="11">
    <source>
        <dbReference type="EMBL" id="NHO54288.1"/>
    </source>
</evidence>
<organism evidence="11 12">
    <name type="scientific">Acetobacter estunensis</name>
    <dbReference type="NCBI Taxonomy" id="104097"/>
    <lineage>
        <taxon>Bacteria</taxon>
        <taxon>Pseudomonadati</taxon>
        <taxon>Pseudomonadota</taxon>
        <taxon>Alphaproteobacteria</taxon>
        <taxon>Acetobacterales</taxon>
        <taxon>Acetobacteraceae</taxon>
        <taxon>Acetobacter</taxon>
    </lineage>
</organism>
<keyword evidence="12" id="KW-1185">Reference proteome</keyword>
<evidence type="ECO:0000256" key="4">
    <source>
        <dbReference type="ARBA" id="ARBA00022691"/>
    </source>
</evidence>
<comment type="catalytic activity">
    <reaction evidence="7">
        <text>a 2'-deoxyadenosine in DNA + S-adenosyl-L-methionine = an N(6)-methyl-2'-deoxyadenosine in DNA + S-adenosyl-L-homocysteine + H(+)</text>
        <dbReference type="Rhea" id="RHEA:15197"/>
        <dbReference type="Rhea" id="RHEA-COMP:12418"/>
        <dbReference type="Rhea" id="RHEA-COMP:12419"/>
        <dbReference type="ChEBI" id="CHEBI:15378"/>
        <dbReference type="ChEBI" id="CHEBI:57856"/>
        <dbReference type="ChEBI" id="CHEBI:59789"/>
        <dbReference type="ChEBI" id="CHEBI:90615"/>
        <dbReference type="ChEBI" id="CHEBI:90616"/>
        <dbReference type="EC" id="2.1.1.72"/>
    </reaction>
</comment>
<feature type="domain" description="DNA methylase N-4/N-6" evidence="9">
    <location>
        <begin position="33"/>
        <end position="253"/>
    </location>
</feature>
<dbReference type="InterPro" id="IPR002941">
    <property type="entry name" value="DNA_methylase_N4/N6"/>
</dbReference>
<name>A0A967BC31_9PROT</name>